<evidence type="ECO:0000256" key="10">
    <source>
        <dbReference type="HAMAP-Rule" id="MF_03146"/>
    </source>
</evidence>
<feature type="region of interest" description="Disordered" evidence="12">
    <location>
        <begin position="651"/>
        <end position="677"/>
    </location>
</feature>
<dbReference type="HAMAP" id="MF_00100_B">
    <property type="entry name" value="IF_2_B"/>
    <property type="match status" value="1"/>
</dbReference>
<dbReference type="InterPro" id="IPR036925">
    <property type="entry name" value="TIF_IF2_dom3_sf"/>
</dbReference>
<keyword evidence="3" id="KW-0396">Initiation factor</keyword>
<evidence type="ECO:0000256" key="8">
    <source>
        <dbReference type="ARBA" id="ARBA00023134"/>
    </source>
</evidence>
<dbReference type="GO" id="GO:0003924">
    <property type="term" value="F:GTPase activity"/>
    <property type="evidence" value="ECO:0007669"/>
    <property type="project" value="InterPro"/>
</dbReference>
<dbReference type="GO" id="GO:1904047">
    <property type="term" value="F:S-adenosyl-L-methionine binding"/>
    <property type="evidence" value="ECO:0007669"/>
    <property type="project" value="UniProtKB-UniRule"/>
</dbReference>
<feature type="coiled-coil region" evidence="11">
    <location>
        <begin position="1226"/>
        <end position="1253"/>
    </location>
</feature>
<organism evidence="14 15">
    <name type="scientific">Drechslerella stenobrocha 248</name>
    <dbReference type="NCBI Taxonomy" id="1043628"/>
    <lineage>
        <taxon>Eukaryota</taxon>
        <taxon>Fungi</taxon>
        <taxon>Dikarya</taxon>
        <taxon>Ascomycota</taxon>
        <taxon>Pezizomycotina</taxon>
        <taxon>Orbiliomycetes</taxon>
        <taxon>Orbiliales</taxon>
        <taxon>Orbiliaceae</taxon>
        <taxon>Drechslerella</taxon>
    </lineage>
</organism>
<dbReference type="NCBIfam" id="TIGR00231">
    <property type="entry name" value="small_GTP"/>
    <property type="match status" value="1"/>
</dbReference>
<comment type="function">
    <text evidence="10">Aminocarboxypropyltransferase that catalyzes the aminocarboxypropyl transfer on pseudouridine at position 1191 (Psi1191) in 18S rRNA. It constitutes the last step in biosynthesis of the hypermodified N1-methyl-N3-(3-amino-3-carboxypropyl) pseudouridine (m1acp3-Psi) conserved in eukaryotic 18S rRNA.</text>
</comment>
<comment type="subcellular location">
    <subcellularLocation>
        <location evidence="10">Cytoplasm</location>
    </subcellularLocation>
    <subcellularLocation>
        <location evidence="10">Nucleus</location>
    </subcellularLocation>
    <subcellularLocation>
        <location evidence="1">Mitochondrion</location>
    </subcellularLocation>
</comment>
<dbReference type="EC" id="2.5.1.157" evidence="10"/>
<accession>W7HZC1</accession>
<dbReference type="Gene3D" id="3.40.50.300">
    <property type="entry name" value="P-loop containing nucleotide triphosphate hydrolases"/>
    <property type="match status" value="1"/>
</dbReference>
<keyword evidence="15" id="KW-1185">Reference proteome</keyword>
<dbReference type="SUPFAM" id="SSF52156">
    <property type="entry name" value="Initiation factor IF2/eIF5b, domain 3"/>
    <property type="match status" value="1"/>
</dbReference>
<keyword evidence="10" id="KW-0808">Transferase</keyword>
<feature type="region of interest" description="Disordered" evidence="12">
    <location>
        <begin position="208"/>
        <end position="280"/>
    </location>
</feature>
<keyword evidence="10" id="KW-0690">Ribosome biogenesis</keyword>
<evidence type="ECO:0000256" key="3">
    <source>
        <dbReference type="ARBA" id="ARBA00022540"/>
    </source>
</evidence>
<feature type="region of interest" description="Disordered" evidence="12">
    <location>
        <begin position="292"/>
        <end position="368"/>
    </location>
</feature>
<feature type="compositionally biased region" description="Basic and acidic residues" evidence="12">
    <location>
        <begin position="828"/>
        <end position="851"/>
    </location>
</feature>
<evidence type="ECO:0000313" key="15">
    <source>
        <dbReference type="Proteomes" id="UP000024837"/>
    </source>
</evidence>
<evidence type="ECO:0000256" key="9">
    <source>
        <dbReference type="ARBA" id="ARBA00025162"/>
    </source>
</evidence>
<feature type="binding site" evidence="10">
    <location>
        <position position="121"/>
    </location>
    <ligand>
        <name>S-adenosyl-L-methionine</name>
        <dbReference type="ChEBI" id="CHEBI:59789"/>
    </ligand>
</feature>
<comment type="catalytic activity">
    <reaction evidence="10">
        <text>N(1)-methylpseudouridine(1191) in yeast 18S rRNA + S-adenosyl-L-methionine = N(1)-methyl-N(3)-[(3S)-3-amino-3-carboxypropyl]pseudouridine(1191) in yeast 18S rRNA + S-methyl-5'-thioadenosine + H(+)</text>
        <dbReference type="Rhea" id="RHEA:63300"/>
        <dbReference type="Rhea" id="RHEA-COMP:13852"/>
        <dbReference type="Rhea" id="RHEA-COMP:16309"/>
        <dbReference type="ChEBI" id="CHEBI:15378"/>
        <dbReference type="ChEBI" id="CHEBI:17509"/>
        <dbReference type="ChEBI" id="CHEBI:59789"/>
        <dbReference type="ChEBI" id="CHEBI:74890"/>
        <dbReference type="ChEBI" id="CHEBI:146234"/>
    </reaction>
</comment>
<gene>
    <name evidence="10" type="primary">TSR3</name>
    <name evidence="14" type="ORF">DRE_05410</name>
</gene>
<dbReference type="InterPro" id="IPR007209">
    <property type="entry name" value="RNaseL-inhib-like_metal-bd_dom"/>
</dbReference>
<dbReference type="FunFam" id="3.40.50.10050:FF:000001">
    <property type="entry name" value="Translation initiation factor IF-2"/>
    <property type="match status" value="1"/>
</dbReference>
<dbReference type="Gene3D" id="3.40.50.10050">
    <property type="entry name" value="Translation initiation factor IF- 2, domain 3"/>
    <property type="match status" value="1"/>
</dbReference>
<keyword evidence="4" id="KW-0547">Nucleotide-binding</keyword>
<dbReference type="FunFam" id="2.40.30.10:FF:000007">
    <property type="entry name" value="Translation initiation factor IF-2"/>
    <property type="match status" value="1"/>
</dbReference>
<comment type="catalytic activity">
    <reaction evidence="10">
        <text>an N(1)-methylpseudouridine in rRNA + S-adenosyl-L-methionine = N(1)-methyl-N(3)-[(3S)-3-amino-3-carboxypropyl]pseudouridine in rRNA + S-methyl-5'-thioadenosine + H(+)</text>
        <dbReference type="Rhea" id="RHEA:63296"/>
        <dbReference type="Rhea" id="RHEA-COMP:11634"/>
        <dbReference type="Rhea" id="RHEA-COMP:16310"/>
        <dbReference type="ChEBI" id="CHEBI:15378"/>
        <dbReference type="ChEBI" id="CHEBI:17509"/>
        <dbReference type="ChEBI" id="CHEBI:59789"/>
        <dbReference type="ChEBI" id="CHEBI:74890"/>
        <dbReference type="ChEBI" id="CHEBI:146234"/>
        <dbReference type="EC" id="2.5.1.157"/>
    </reaction>
</comment>
<dbReference type="Pfam" id="PF22042">
    <property type="entry name" value="EF-G_D2"/>
    <property type="match status" value="1"/>
</dbReference>
<feature type="binding site" evidence="10">
    <location>
        <position position="136"/>
    </location>
    <ligand>
        <name>S-adenosyl-L-methionine</name>
        <dbReference type="ChEBI" id="CHEBI:59789"/>
    </ligand>
</feature>
<keyword evidence="10" id="KW-0963">Cytoplasm</keyword>
<keyword evidence="5" id="KW-0648">Protein biosynthesis</keyword>
<keyword evidence="6" id="KW-0809">Transit peptide</keyword>
<evidence type="ECO:0000256" key="7">
    <source>
        <dbReference type="ARBA" id="ARBA00023128"/>
    </source>
</evidence>
<keyword evidence="8" id="KW-0342">GTP-binding</keyword>
<dbReference type="GO" id="GO:0003743">
    <property type="term" value="F:translation initiation factor activity"/>
    <property type="evidence" value="ECO:0007669"/>
    <property type="project" value="UniProtKB-KW"/>
</dbReference>
<dbReference type="Gene3D" id="2.40.30.10">
    <property type="entry name" value="Translation factors"/>
    <property type="match status" value="2"/>
</dbReference>
<dbReference type="NCBIfam" id="NF002621">
    <property type="entry name" value="PRK02287.1"/>
    <property type="match status" value="1"/>
</dbReference>
<evidence type="ECO:0000259" key="13">
    <source>
        <dbReference type="PROSITE" id="PS51722"/>
    </source>
</evidence>
<protein>
    <recommendedName>
        <fullName evidence="10">18S rRNA aminocarboxypropyltransferase</fullName>
        <ecNumber evidence="10">2.5.1.157</ecNumber>
    </recommendedName>
</protein>
<dbReference type="GO" id="GO:0005634">
    <property type="term" value="C:nucleus"/>
    <property type="evidence" value="ECO:0007669"/>
    <property type="project" value="UniProtKB-SubCell"/>
</dbReference>
<dbReference type="InterPro" id="IPR023115">
    <property type="entry name" value="TIF_IF2_dom3"/>
</dbReference>
<dbReference type="Proteomes" id="UP000024837">
    <property type="component" value="Unassembled WGS sequence"/>
</dbReference>
<dbReference type="SUPFAM" id="SSF52540">
    <property type="entry name" value="P-loop containing nucleoside triphosphate hydrolases"/>
    <property type="match status" value="1"/>
</dbReference>
<feature type="compositionally biased region" description="Acidic residues" evidence="12">
    <location>
        <begin position="235"/>
        <end position="249"/>
    </location>
</feature>
<keyword evidence="10" id="KW-0698">rRNA processing</keyword>
<feature type="region of interest" description="Disordered" evidence="12">
    <location>
        <begin position="742"/>
        <end position="851"/>
    </location>
</feature>
<dbReference type="InterPro" id="IPR027417">
    <property type="entry name" value="P-loop_NTPase"/>
</dbReference>
<dbReference type="InterPro" id="IPR000178">
    <property type="entry name" value="TF_IF2_bacterial-like"/>
</dbReference>
<dbReference type="InterPro" id="IPR005225">
    <property type="entry name" value="Small_GTP-bd"/>
</dbReference>
<evidence type="ECO:0000313" key="14">
    <source>
        <dbReference type="EMBL" id="EWC45552.1"/>
    </source>
</evidence>
<dbReference type="GO" id="GO:0005525">
    <property type="term" value="F:GTP binding"/>
    <property type="evidence" value="ECO:0007669"/>
    <property type="project" value="UniProtKB-KW"/>
</dbReference>
<dbReference type="InterPro" id="IPR007177">
    <property type="entry name" value="Tsr3_C"/>
</dbReference>
<evidence type="ECO:0000256" key="2">
    <source>
        <dbReference type="ARBA" id="ARBA00007733"/>
    </source>
</evidence>
<feature type="region of interest" description="Disordered" evidence="12">
    <location>
        <begin position="1"/>
        <end position="29"/>
    </location>
</feature>
<dbReference type="Pfam" id="PF04034">
    <property type="entry name" value="Ribo_biogen_C"/>
    <property type="match status" value="1"/>
</dbReference>
<dbReference type="PANTHER" id="PTHR43381:SF20">
    <property type="entry name" value="TRANSLATION INITIATION FACTOR IF-2, MITOCHONDRIAL"/>
    <property type="match status" value="1"/>
</dbReference>
<dbReference type="InterPro" id="IPR053905">
    <property type="entry name" value="EF-G-like_DII"/>
</dbReference>
<dbReference type="Pfam" id="PF11987">
    <property type="entry name" value="IF-2"/>
    <property type="match status" value="1"/>
</dbReference>
<keyword evidence="10" id="KW-0539">Nucleus</keyword>
<evidence type="ECO:0000256" key="5">
    <source>
        <dbReference type="ARBA" id="ARBA00022917"/>
    </source>
</evidence>
<keyword evidence="10" id="KW-0949">S-adenosyl-L-methionine</keyword>
<feature type="region of interest" description="Disordered" evidence="12">
    <location>
        <begin position="542"/>
        <end position="636"/>
    </location>
</feature>
<dbReference type="HOGENOM" id="CLU_250025_0_0_1"/>
<feature type="binding site" evidence="10">
    <location>
        <position position="50"/>
    </location>
    <ligand>
        <name>S-adenosyl-L-methionine</name>
        <dbReference type="ChEBI" id="CHEBI:59789"/>
    </ligand>
</feature>
<feature type="compositionally biased region" description="Polar residues" evidence="12">
    <location>
        <begin position="596"/>
        <end position="611"/>
    </location>
</feature>
<comment type="similarity">
    <text evidence="2">Belongs to the TRAFAC class translation factor GTPase superfamily. Classic translation factor GTPase family. IF-2 subfamily.</text>
</comment>
<evidence type="ECO:0000256" key="6">
    <source>
        <dbReference type="ARBA" id="ARBA00022946"/>
    </source>
</evidence>
<keyword evidence="11" id="KW-0175">Coiled coil</keyword>
<dbReference type="InterPro" id="IPR015760">
    <property type="entry name" value="TIF_IF2"/>
</dbReference>
<dbReference type="Pfam" id="PF04068">
    <property type="entry name" value="Fer4_RLI"/>
    <property type="match status" value="1"/>
</dbReference>
<dbReference type="OrthoDB" id="361630at2759"/>
<evidence type="ECO:0000256" key="4">
    <source>
        <dbReference type="ARBA" id="ARBA00022741"/>
    </source>
</evidence>
<feature type="compositionally biased region" description="Pro residues" evidence="12">
    <location>
        <begin position="484"/>
        <end position="493"/>
    </location>
</feature>
<dbReference type="GO" id="GO:0000455">
    <property type="term" value="P:enzyme-directed rRNA pseudouridine synthesis"/>
    <property type="evidence" value="ECO:0007669"/>
    <property type="project" value="UniProtKB-UniRule"/>
</dbReference>
<comment type="function">
    <text evidence="9">One of the essential components for the initiation of protein synthesis. Protects formylmethionyl-tRNA from spontaneous hydrolysis and promotes its binding to the 30S ribosomal subunits. Also involved in the hydrolysis of GTP during the formation of the 70S ribosomal complex.</text>
</comment>
<proteinExistence type="inferred from homology"/>
<dbReference type="CDD" id="cd03702">
    <property type="entry name" value="IF2_mtIF2_II"/>
    <property type="match status" value="1"/>
</dbReference>
<keyword evidence="7" id="KW-0496">Mitochondrion</keyword>
<dbReference type="CDD" id="cd01887">
    <property type="entry name" value="IF2_eIF5B"/>
    <property type="match status" value="1"/>
</dbReference>
<dbReference type="PANTHER" id="PTHR43381">
    <property type="entry name" value="TRANSLATION INITIATION FACTOR IF-2-RELATED"/>
    <property type="match status" value="1"/>
</dbReference>
<feature type="region of interest" description="Disordered" evidence="12">
    <location>
        <begin position="481"/>
        <end position="528"/>
    </location>
</feature>
<evidence type="ECO:0000256" key="11">
    <source>
        <dbReference type="SAM" id="Coils"/>
    </source>
</evidence>
<dbReference type="InterPro" id="IPR044145">
    <property type="entry name" value="IF2_II"/>
</dbReference>
<dbReference type="GO" id="GO:0106388">
    <property type="term" value="F:rRNA small subunit aminocarboxypropyltransferase activity"/>
    <property type="evidence" value="ECO:0007669"/>
    <property type="project" value="UniProtKB-EC"/>
</dbReference>
<evidence type="ECO:0000256" key="1">
    <source>
        <dbReference type="ARBA" id="ARBA00004173"/>
    </source>
</evidence>
<dbReference type="Pfam" id="PF00009">
    <property type="entry name" value="GTP_EFTU"/>
    <property type="match status" value="1"/>
</dbReference>
<dbReference type="InterPro" id="IPR022968">
    <property type="entry name" value="Tsr3-like"/>
</dbReference>
<feature type="compositionally biased region" description="Polar residues" evidence="12">
    <location>
        <begin position="433"/>
        <end position="451"/>
    </location>
</feature>
<comment type="similarity">
    <text evidence="10">Belongs to the TDD superfamily. TSR3 family.</text>
</comment>
<feature type="compositionally biased region" description="Pro residues" evidence="12">
    <location>
        <begin position="515"/>
        <end position="524"/>
    </location>
</feature>
<dbReference type="FunFam" id="3.40.50.300:FF:000019">
    <property type="entry name" value="Translation initiation factor IF-2"/>
    <property type="match status" value="1"/>
</dbReference>
<evidence type="ECO:0000256" key="12">
    <source>
        <dbReference type="SAM" id="MobiDB-lite"/>
    </source>
</evidence>
<dbReference type="NCBIfam" id="TIGR00487">
    <property type="entry name" value="IF-2"/>
    <property type="match status" value="1"/>
</dbReference>
<dbReference type="GO" id="GO:0005739">
    <property type="term" value="C:mitochondrion"/>
    <property type="evidence" value="ECO:0007669"/>
    <property type="project" value="UniProtKB-SubCell"/>
</dbReference>
<dbReference type="FunFam" id="2.40.30.10:FF:000008">
    <property type="entry name" value="Translation initiation factor IF-2"/>
    <property type="match status" value="1"/>
</dbReference>
<dbReference type="InterPro" id="IPR009000">
    <property type="entry name" value="Transl_B-barrel_sf"/>
</dbReference>
<dbReference type="EMBL" id="KI966426">
    <property type="protein sequence ID" value="EWC45552.1"/>
    <property type="molecule type" value="Genomic_DNA"/>
</dbReference>
<feature type="region of interest" description="Disordered" evidence="12">
    <location>
        <begin position="433"/>
        <end position="463"/>
    </location>
</feature>
<name>W7HZC1_9PEZI</name>
<feature type="compositionally biased region" description="Polar residues" evidence="12">
    <location>
        <begin position="565"/>
        <end position="574"/>
    </location>
</feature>
<dbReference type="CDD" id="cd03692">
    <property type="entry name" value="mtIF2_IVc"/>
    <property type="match status" value="1"/>
</dbReference>
<dbReference type="HAMAP" id="MF_01116">
    <property type="entry name" value="TSR3"/>
    <property type="match status" value="1"/>
</dbReference>
<dbReference type="PROSITE" id="PS01176">
    <property type="entry name" value="IF2"/>
    <property type="match status" value="1"/>
</dbReference>
<sequence length="1474" mass="162706">MVRHLNKGKGSDRPKQRRTRDDGDDAGTAKRPPYKCAMWDFGHCDPKRCSGKKLERAGLIRNLRIGQKFAGVVVTPNGKTVVSPADSEIVTDAGAAVVECSWARISEIPFSRIGGKHERLLPYLVAANPVNYGKPWKLNCAEALAACFYITGHSDWAEDILLPFTWGHAFFEINEELLDKYAACKDADEVKQTEVSWLDQLEESYQKKKSGTLNGGEDDIWSKGNQNRRYSLPSSDDEDGSEAADGQDGESEKADESIITIPGKQRNYDLPPSDDESDDMEEIRQRILNSKPFANPVSDHAPSAHAQDNGTTCEGSDDEGSSQRDSDEGDIYDAEPATEQKGTTKPRRRGQRAAKQGFTASFSLTEPTNLDLTPPTKVNLLDTYDMTATFCSFRRFGYLQSSNAFVGGCSAAERGEPSTIRPLPRRLYRRVHSSANRENQAAGSEPQTDAHQQPPPPFQGFSTGRTASLAAAKWAIQKPQPIVQQPPPPPPVQQPQLNPMMPGLGSLDPTFGVHPPTPATPPTPIDRVSHLQTHKPLAAAGGYSEAALQTQERPTATRAIWGRPEQTTSTIPQPLTSPPIHLASTAQTEPRRYDSATGSQTQSPTAVSRSQGSRDDNAWGRLPSYQTESSKDLTRDISDQELKNLRNQHMERLDNAQPAPMATQNRTPDPKIAHKPNQGLKTAKWGVNTQRKSVFADMPRPVASAVEAQNEHEEFDPWATGPPKKAAARWGATELGEEVRFREYQKGTGSSTWDERKKGRGDPTGGALEEDYGSKKSKKKQRARGAATQSYEDPNDNVWNRKASARERDKAKHSRRWAVDEEEEMENVESKAARKERKKLEREQKAKEKLEQQRQCPPIMIPEFVSVSTLARLCKVKLEMFAWKMEELGFTETNPDHVLNAEMAGLIAMEYGFEPVIDKSYERDLAALPVPENKSALPSRPPIVTIMGHVDHGKTTILDWLRKSSIVDQEHGGITQHIGAFSVTMPSGRNITFLDTPGHEAFLKMRERGANVTDIVILVVAADDSIMPQTIEAIKHARAAKVPIIVAINKCDLEDAYPDIVKADLGKNGLEIEDEGGDTQVVCVSGKTGLGMEDLEEAVLLQADDLDVRAENTGRVEGWIVETTIKAKGRVATVLVRRGTLRKGDVIVAGKAWAKIKTLVTENGVEIEEAPPGTPVEVDGWRNNPDAGDEALQADSEDKAKSVVDYRLFKAERQQLAIDIEAINEQRRLHHEKKEREARLKELQEKGEEEAAAELAPVEDGNKFKITEVPFIVKADVAGSVEAVSAQVLSVANDELRTKIIRSGVGPLTSSDIAMAQSTGAYCLTFNVSQEADIMAMARFCNVKTIHHNVIYAVLEDLKSKMSEKLKPIILAKSVGEAEILEVFDYNVKKKIMRPFAGCRISRGVVTKGVKAKIVRDGETIYDGEIETLRNKKVDAQQMKAGQECGIGFLNYTDFKAGDIVQCYTETTKKRTFD</sequence>
<dbReference type="SUPFAM" id="SSF50447">
    <property type="entry name" value="Translation proteins"/>
    <property type="match status" value="2"/>
</dbReference>
<feature type="binding site" evidence="10">
    <location>
        <position position="98"/>
    </location>
    <ligand>
        <name>S-adenosyl-L-methionine</name>
        <dbReference type="ChEBI" id="CHEBI:59789"/>
    </ligand>
</feature>
<feature type="compositionally biased region" description="Polar residues" evidence="12">
    <location>
        <begin position="223"/>
        <end position="233"/>
    </location>
</feature>
<dbReference type="PROSITE" id="PS51722">
    <property type="entry name" value="G_TR_2"/>
    <property type="match status" value="1"/>
</dbReference>
<feature type="compositionally biased region" description="Polar residues" evidence="12">
    <location>
        <begin position="358"/>
        <end position="368"/>
    </location>
</feature>
<dbReference type="InterPro" id="IPR000795">
    <property type="entry name" value="T_Tr_GTP-bd_dom"/>
</dbReference>
<reference evidence="14 15" key="1">
    <citation type="submission" date="2013-05" db="EMBL/GenBank/DDBJ databases">
        <title>Drechslerella stenobrocha genome reveals carnivorous origination and mechanical trapping mechanism of predatory fungi.</title>
        <authorList>
            <person name="Liu X."/>
            <person name="Zhang W."/>
            <person name="Liu K."/>
        </authorList>
    </citation>
    <scope>NUCLEOTIDE SEQUENCE [LARGE SCALE GENOMIC DNA]</scope>
    <source>
        <strain evidence="14 15">248</strain>
    </source>
</reference>
<feature type="domain" description="Tr-type G" evidence="13">
    <location>
        <begin position="939"/>
        <end position="1107"/>
    </location>
</feature>